<reference evidence="1 2" key="1">
    <citation type="submission" date="2021-06" db="EMBL/GenBank/DDBJ databases">
        <title>Caerostris extrusa draft genome.</title>
        <authorList>
            <person name="Kono N."/>
            <person name="Arakawa K."/>
        </authorList>
    </citation>
    <scope>NUCLEOTIDE SEQUENCE [LARGE SCALE GENOMIC DNA]</scope>
</reference>
<sequence>MENKKHSYALDELQLHRSMKCIVLMESSFKIQTDMQNKEETDEFYRQPSKMNGEIDAAVLEWKALLIKDRFAAHLKLINAMPPAHSWNAEIPEARQLSD</sequence>
<evidence type="ECO:0000313" key="2">
    <source>
        <dbReference type="Proteomes" id="UP001054945"/>
    </source>
</evidence>
<dbReference type="EMBL" id="BPLR01012075">
    <property type="protein sequence ID" value="GIY51158.1"/>
    <property type="molecule type" value="Genomic_DNA"/>
</dbReference>
<organism evidence="1 2">
    <name type="scientific">Caerostris extrusa</name>
    <name type="common">Bark spider</name>
    <name type="synonym">Caerostris bankana</name>
    <dbReference type="NCBI Taxonomy" id="172846"/>
    <lineage>
        <taxon>Eukaryota</taxon>
        <taxon>Metazoa</taxon>
        <taxon>Ecdysozoa</taxon>
        <taxon>Arthropoda</taxon>
        <taxon>Chelicerata</taxon>
        <taxon>Arachnida</taxon>
        <taxon>Araneae</taxon>
        <taxon>Araneomorphae</taxon>
        <taxon>Entelegynae</taxon>
        <taxon>Araneoidea</taxon>
        <taxon>Araneidae</taxon>
        <taxon>Caerostris</taxon>
    </lineage>
</organism>
<accession>A0AAV4U068</accession>
<evidence type="ECO:0000313" key="1">
    <source>
        <dbReference type="EMBL" id="GIY51158.1"/>
    </source>
</evidence>
<dbReference type="AlphaFoldDB" id="A0AAV4U068"/>
<dbReference type="Proteomes" id="UP001054945">
    <property type="component" value="Unassembled WGS sequence"/>
</dbReference>
<proteinExistence type="predicted"/>
<keyword evidence="2" id="KW-1185">Reference proteome</keyword>
<protein>
    <submittedName>
        <fullName evidence="1">Uncharacterized protein</fullName>
    </submittedName>
</protein>
<name>A0AAV4U068_CAEEX</name>
<gene>
    <name evidence="1" type="ORF">CEXT_58551</name>
</gene>
<comment type="caution">
    <text evidence="1">The sequence shown here is derived from an EMBL/GenBank/DDBJ whole genome shotgun (WGS) entry which is preliminary data.</text>
</comment>